<protein>
    <submittedName>
        <fullName evidence="1">Uncharacterized protein</fullName>
    </submittedName>
</protein>
<sequence length="63" mass="7170">MNIEVEDFGDTQEEENPLTKVPLIKSEHEDSINLQKVVPDSYSETSLGFPYDDNQVIDIKVES</sequence>
<accession>A0A067RCD5</accession>
<evidence type="ECO:0000313" key="1">
    <source>
        <dbReference type="EMBL" id="KDR16404.1"/>
    </source>
</evidence>
<reference evidence="1 2" key="1">
    <citation type="journal article" date="2014" name="Nat. Commun.">
        <title>Molecular traces of alternative social organization in a termite genome.</title>
        <authorList>
            <person name="Terrapon N."/>
            <person name="Li C."/>
            <person name="Robertson H.M."/>
            <person name="Ji L."/>
            <person name="Meng X."/>
            <person name="Booth W."/>
            <person name="Chen Z."/>
            <person name="Childers C.P."/>
            <person name="Glastad K.M."/>
            <person name="Gokhale K."/>
            <person name="Gowin J."/>
            <person name="Gronenberg W."/>
            <person name="Hermansen R.A."/>
            <person name="Hu H."/>
            <person name="Hunt B.G."/>
            <person name="Huylmans A.K."/>
            <person name="Khalil S.M."/>
            <person name="Mitchell R.D."/>
            <person name="Munoz-Torres M.C."/>
            <person name="Mustard J.A."/>
            <person name="Pan H."/>
            <person name="Reese J.T."/>
            <person name="Scharf M.E."/>
            <person name="Sun F."/>
            <person name="Vogel H."/>
            <person name="Xiao J."/>
            <person name="Yang W."/>
            <person name="Yang Z."/>
            <person name="Yang Z."/>
            <person name="Zhou J."/>
            <person name="Zhu J."/>
            <person name="Brent C.S."/>
            <person name="Elsik C.G."/>
            <person name="Goodisman M.A."/>
            <person name="Liberles D.A."/>
            <person name="Roe R.M."/>
            <person name="Vargo E.L."/>
            <person name="Vilcinskas A."/>
            <person name="Wang J."/>
            <person name="Bornberg-Bauer E."/>
            <person name="Korb J."/>
            <person name="Zhang G."/>
            <person name="Liebig J."/>
        </authorList>
    </citation>
    <scope>NUCLEOTIDE SEQUENCE [LARGE SCALE GENOMIC DNA]</scope>
    <source>
        <tissue evidence="1">Whole organism</tissue>
    </source>
</reference>
<dbReference type="InParanoid" id="A0A067RCD5"/>
<proteinExistence type="predicted"/>
<dbReference type="Proteomes" id="UP000027135">
    <property type="component" value="Unassembled WGS sequence"/>
</dbReference>
<gene>
    <name evidence="1" type="ORF">L798_10106</name>
</gene>
<name>A0A067RCD5_ZOONE</name>
<dbReference type="EMBL" id="KK852795">
    <property type="protein sequence ID" value="KDR16404.1"/>
    <property type="molecule type" value="Genomic_DNA"/>
</dbReference>
<keyword evidence="2" id="KW-1185">Reference proteome</keyword>
<organism evidence="1 2">
    <name type="scientific">Zootermopsis nevadensis</name>
    <name type="common">Dampwood termite</name>
    <dbReference type="NCBI Taxonomy" id="136037"/>
    <lineage>
        <taxon>Eukaryota</taxon>
        <taxon>Metazoa</taxon>
        <taxon>Ecdysozoa</taxon>
        <taxon>Arthropoda</taxon>
        <taxon>Hexapoda</taxon>
        <taxon>Insecta</taxon>
        <taxon>Pterygota</taxon>
        <taxon>Neoptera</taxon>
        <taxon>Polyneoptera</taxon>
        <taxon>Dictyoptera</taxon>
        <taxon>Blattodea</taxon>
        <taxon>Blattoidea</taxon>
        <taxon>Termitoidae</taxon>
        <taxon>Termopsidae</taxon>
        <taxon>Zootermopsis</taxon>
    </lineage>
</organism>
<evidence type="ECO:0000313" key="2">
    <source>
        <dbReference type="Proteomes" id="UP000027135"/>
    </source>
</evidence>
<dbReference type="AlphaFoldDB" id="A0A067RCD5"/>